<dbReference type="Pfam" id="PF00512">
    <property type="entry name" value="HisKA"/>
    <property type="match status" value="1"/>
</dbReference>
<dbReference type="InterPro" id="IPR036097">
    <property type="entry name" value="HisK_dim/P_sf"/>
</dbReference>
<comment type="catalytic activity">
    <reaction evidence="1">
        <text>ATP + protein L-histidine = ADP + protein N-phospho-L-histidine.</text>
        <dbReference type="EC" id="2.7.13.3"/>
    </reaction>
</comment>
<dbReference type="Pfam" id="PF08448">
    <property type="entry name" value="PAS_4"/>
    <property type="match status" value="1"/>
</dbReference>
<evidence type="ECO:0000256" key="7">
    <source>
        <dbReference type="ARBA" id="ARBA00074306"/>
    </source>
</evidence>
<dbReference type="SMART" id="SM00387">
    <property type="entry name" value="HATPase_c"/>
    <property type="match status" value="1"/>
</dbReference>
<dbReference type="KEGG" id="ppsu:NO713_02116"/>
<evidence type="ECO:0000259" key="10">
    <source>
        <dbReference type="PROSITE" id="PS50110"/>
    </source>
</evidence>
<dbReference type="EC" id="2.7.13.3" evidence="3"/>
<sequence>MNQGGKISQFEDILAKGGEIGKLLSAIDWNVTSLGSISTWPQSLRTALNISLTSPLPMIVFWGENFIQLYNDAYCLLWKILDPKLSLGQPASEVEGELWNYIYPCLQTVFTTGETAKILNQPLQIERDGNVKTCYFSFNSSPIWTEMGSIGGIFTTVTETTLELVNTPSQEDTQRKDLLQQLETERARLEAVLQQMPAGVLLADGKSGQLILANKQVSQIIGYSYETESKLEEYDQIVDFEGFRANGQRYAPDEWPLMRSLSTGEIVTAEEICLERTDGNQVFISVNSAPIRDQQGDIVAAVAIFQNITQGKRVEQALKESQILFEGFMRHIPAIAYINKDEQGRYIYANWVATQLVDSSLENIIGKTDFELFPEIASQFQQHDQAVLSSAQAAEFLECITRNGVEFYGMSFKFPITDAAGRRLLGGMSFDITERKRLEDALRVSEAKFKRLVDANIIGVIVCNLDKIVEANDVFLQMVGYTREQLIAGEISWLNLTPPEYLDVDEQGLEELRNTGKCPPFEKEYIHSSGSRVPILIGATLLEENPLTWLCFVLDLSELKQTEIEREELLKRERTVREEAEAANRIKDEFLAVLSHELRSPLNPILGWASLLRTGKINEETTHRALEIIERNAKLQAQLIEDLLDVSRILRGKLALSTFPVHLDNAIHAALETVQLAADAKEIGLYTHLEPNVRPVLGDLGRLQQIIWNLVSNAVKFTDPGGRVDIYLETVNNQGQVRVQDTGQGITPDFLPHVFEYFRQADSTTTRQFGGLGLGLAIVRYLTELHGGMVWAESPGDGQGATFTVRFPLMMDEEETDFDGELILDVIDLTGIKILAIDDEADMRELVAFFLEEAGASVQLATSAQEALLLLNESLPDMMICDIGMPDVNGYMLMSEIRSKPLEKGGKIPAIALTAYAGETNQKKALTAGFQMHLSKPVEPDKLVEAIAKLLKQTKLKSRESKGIVPQNKIDGI</sequence>
<evidence type="ECO:0000256" key="2">
    <source>
        <dbReference type="ARBA" id="ARBA00006402"/>
    </source>
</evidence>
<dbReference type="SUPFAM" id="SSF55874">
    <property type="entry name" value="ATPase domain of HSP90 chaperone/DNA topoisomerase II/histidine kinase"/>
    <property type="match status" value="1"/>
</dbReference>
<dbReference type="PANTHER" id="PTHR43547">
    <property type="entry name" value="TWO-COMPONENT HISTIDINE KINASE"/>
    <property type="match status" value="1"/>
</dbReference>
<dbReference type="InterPro" id="IPR000700">
    <property type="entry name" value="PAS-assoc_C"/>
</dbReference>
<evidence type="ECO:0000259" key="9">
    <source>
        <dbReference type="PROSITE" id="PS50109"/>
    </source>
</evidence>
<dbReference type="SUPFAM" id="SSF47384">
    <property type="entry name" value="Homodimeric domain of signal transducing histidine kinase"/>
    <property type="match status" value="1"/>
</dbReference>
<evidence type="ECO:0000259" key="12">
    <source>
        <dbReference type="PROSITE" id="PS50113"/>
    </source>
</evidence>
<dbReference type="CDD" id="cd17580">
    <property type="entry name" value="REC_2_DhkD-like"/>
    <property type="match status" value="1"/>
</dbReference>
<dbReference type="SUPFAM" id="SSF55785">
    <property type="entry name" value="PYP-like sensor domain (PAS domain)"/>
    <property type="match status" value="3"/>
</dbReference>
<dbReference type="InterPro" id="IPR001610">
    <property type="entry name" value="PAC"/>
</dbReference>
<evidence type="ECO:0000256" key="6">
    <source>
        <dbReference type="ARBA" id="ARBA00023012"/>
    </source>
</evidence>
<feature type="domain" description="Response regulatory" evidence="10">
    <location>
        <begin position="833"/>
        <end position="951"/>
    </location>
</feature>
<dbReference type="SMART" id="SM00388">
    <property type="entry name" value="HisKA"/>
    <property type="match status" value="1"/>
</dbReference>
<dbReference type="SMART" id="SM00448">
    <property type="entry name" value="REC"/>
    <property type="match status" value="1"/>
</dbReference>
<dbReference type="Pfam" id="PF02518">
    <property type="entry name" value="HATPase_c"/>
    <property type="match status" value="1"/>
</dbReference>
<accession>A0A9W4CJ83</accession>
<dbReference type="AlphaFoldDB" id="A0A9W4CJ83"/>
<keyword evidence="13" id="KW-0808">Transferase</keyword>
<dbReference type="InterPro" id="IPR003594">
    <property type="entry name" value="HATPase_dom"/>
</dbReference>
<protein>
    <recommendedName>
        <fullName evidence="7">Circadian input-output histidine kinase CikA</fullName>
        <ecNumber evidence="3">2.7.13.3</ecNumber>
    </recommendedName>
</protein>
<dbReference type="CDD" id="cd00130">
    <property type="entry name" value="PAS"/>
    <property type="match status" value="1"/>
</dbReference>
<keyword evidence="14" id="KW-1185">Reference proteome</keyword>
<dbReference type="InterPro" id="IPR003661">
    <property type="entry name" value="HisK_dim/P_dom"/>
</dbReference>
<feature type="domain" description="PAS" evidence="11">
    <location>
        <begin position="185"/>
        <end position="226"/>
    </location>
</feature>
<comment type="similarity">
    <text evidence="2">In the N-terminal section; belongs to the phytochrome family.</text>
</comment>
<feature type="domain" description="PAC" evidence="12">
    <location>
        <begin position="392"/>
        <end position="444"/>
    </location>
</feature>
<evidence type="ECO:0000256" key="1">
    <source>
        <dbReference type="ARBA" id="ARBA00000085"/>
    </source>
</evidence>
<feature type="domain" description="PAC" evidence="12">
    <location>
        <begin position="268"/>
        <end position="320"/>
    </location>
</feature>
<dbReference type="PROSITE" id="PS50113">
    <property type="entry name" value="PAC"/>
    <property type="match status" value="2"/>
</dbReference>
<dbReference type="PROSITE" id="PS50109">
    <property type="entry name" value="HIS_KIN"/>
    <property type="match status" value="1"/>
</dbReference>
<evidence type="ECO:0000259" key="11">
    <source>
        <dbReference type="PROSITE" id="PS50112"/>
    </source>
</evidence>
<evidence type="ECO:0000256" key="8">
    <source>
        <dbReference type="PROSITE-ProRule" id="PRU00169"/>
    </source>
</evidence>
<keyword evidence="5 13" id="KW-0418">Kinase</keyword>
<dbReference type="SUPFAM" id="SSF52172">
    <property type="entry name" value="CheY-like"/>
    <property type="match status" value="1"/>
</dbReference>
<name>A0A9W4CJ83_9CYAN</name>
<dbReference type="PROSITE" id="PS50112">
    <property type="entry name" value="PAS"/>
    <property type="match status" value="1"/>
</dbReference>
<evidence type="ECO:0000256" key="5">
    <source>
        <dbReference type="ARBA" id="ARBA00022777"/>
    </source>
</evidence>
<dbReference type="Gene3D" id="3.40.50.2300">
    <property type="match status" value="1"/>
</dbReference>
<dbReference type="FunFam" id="3.30.565.10:FF:000010">
    <property type="entry name" value="Sensor histidine kinase RcsC"/>
    <property type="match status" value="1"/>
</dbReference>
<dbReference type="Proteomes" id="UP001153719">
    <property type="component" value="Chromosome"/>
</dbReference>
<evidence type="ECO:0000313" key="14">
    <source>
        <dbReference type="Proteomes" id="UP001153719"/>
    </source>
</evidence>
<dbReference type="Pfam" id="PF13426">
    <property type="entry name" value="PAS_9"/>
    <property type="match status" value="2"/>
</dbReference>
<dbReference type="PRINTS" id="PR00344">
    <property type="entry name" value="BCTRLSENSOR"/>
</dbReference>
<evidence type="ECO:0000256" key="3">
    <source>
        <dbReference type="ARBA" id="ARBA00012438"/>
    </source>
</evidence>
<dbReference type="NCBIfam" id="TIGR00229">
    <property type="entry name" value="sensory_box"/>
    <property type="match status" value="3"/>
</dbReference>
<dbReference type="CDD" id="cd00082">
    <property type="entry name" value="HisKA"/>
    <property type="match status" value="1"/>
</dbReference>
<dbReference type="InterPro" id="IPR036890">
    <property type="entry name" value="HATPase_C_sf"/>
</dbReference>
<evidence type="ECO:0000313" key="13">
    <source>
        <dbReference type="EMBL" id="CAD5944093.1"/>
    </source>
</evidence>
<gene>
    <name evidence="13" type="primary">dhkD</name>
    <name evidence="13" type="ORF">NO713_02116</name>
</gene>
<dbReference type="Gene3D" id="3.30.565.10">
    <property type="entry name" value="Histidine kinase-like ATPase, C-terminal domain"/>
    <property type="match status" value="1"/>
</dbReference>
<dbReference type="InterPro" id="IPR005467">
    <property type="entry name" value="His_kinase_dom"/>
</dbReference>
<dbReference type="Pfam" id="PF00072">
    <property type="entry name" value="Response_reg"/>
    <property type="match status" value="1"/>
</dbReference>
<keyword evidence="6" id="KW-0902">Two-component regulatory system</keyword>
<feature type="domain" description="Histidine kinase" evidence="9">
    <location>
        <begin position="593"/>
        <end position="811"/>
    </location>
</feature>
<dbReference type="SMART" id="SM00091">
    <property type="entry name" value="PAS"/>
    <property type="match status" value="3"/>
</dbReference>
<feature type="modified residue" description="4-aspartylphosphate" evidence="8">
    <location>
        <position position="882"/>
    </location>
</feature>
<dbReference type="EMBL" id="LR882967">
    <property type="protein sequence ID" value="CAD5944093.1"/>
    <property type="molecule type" value="Genomic_DNA"/>
</dbReference>
<dbReference type="InterPro" id="IPR001789">
    <property type="entry name" value="Sig_transdc_resp-reg_receiver"/>
</dbReference>
<dbReference type="Gene3D" id="1.10.287.130">
    <property type="match status" value="1"/>
</dbReference>
<reference evidence="13" key="1">
    <citation type="submission" date="2020-09" db="EMBL/GenBank/DDBJ databases">
        <authorList>
            <person name="Blom J."/>
        </authorList>
    </citation>
    <scope>NUCLEOTIDE SEQUENCE</scope>
    <source>
        <strain evidence="13">No.713</strain>
    </source>
</reference>
<dbReference type="RefSeq" id="WP_254173681.1">
    <property type="nucleotide sequence ID" value="NZ_LR882967.1"/>
</dbReference>
<dbReference type="InterPro" id="IPR035965">
    <property type="entry name" value="PAS-like_dom_sf"/>
</dbReference>
<dbReference type="Gene3D" id="3.30.450.20">
    <property type="entry name" value="PAS domain"/>
    <property type="match status" value="4"/>
</dbReference>
<dbReference type="InterPro" id="IPR000014">
    <property type="entry name" value="PAS"/>
</dbReference>
<proteinExistence type="inferred from homology"/>
<dbReference type="CDD" id="cd16922">
    <property type="entry name" value="HATPase_EvgS-ArcB-TorS-like"/>
    <property type="match status" value="1"/>
</dbReference>
<dbReference type="InterPro" id="IPR013656">
    <property type="entry name" value="PAS_4"/>
</dbReference>
<organism evidence="13 14">
    <name type="scientific">Planktothrix pseudagardhii</name>
    <dbReference type="NCBI Taxonomy" id="132604"/>
    <lineage>
        <taxon>Bacteria</taxon>
        <taxon>Bacillati</taxon>
        <taxon>Cyanobacteriota</taxon>
        <taxon>Cyanophyceae</taxon>
        <taxon>Oscillatoriophycideae</taxon>
        <taxon>Oscillatoriales</taxon>
        <taxon>Microcoleaceae</taxon>
        <taxon>Planktothrix</taxon>
    </lineage>
</organism>
<keyword evidence="4 8" id="KW-0597">Phosphoprotein</keyword>
<evidence type="ECO:0000256" key="4">
    <source>
        <dbReference type="ARBA" id="ARBA00022553"/>
    </source>
</evidence>
<dbReference type="SMART" id="SM00086">
    <property type="entry name" value="PAC"/>
    <property type="match status" value="2"/>
</dbReference>
<dbReference type="InterPro" id="IPR004358">
    <property type="entry name" value="Sig_transdc_His_kin-like_C"/>
</dbReference>
<dbReference type="GO" id="GO:0000155">
    <property type="term" value="F:phosphorelay sensor kinase activity"/>
    <property type="evidence" value="ECO:0007669"/>
    <property type="project" value="InterPro"/>
</dbReference>
<dbReference type="PROSITE" id="PS50110">
    <property type="entry name" value="RESPONSE_REGULATORY"/>
    <property type="match status" value="1"/>
</dbReference>
<dbReference type="InterPro" id="IPR011006">
    <property type="entry name" value="CheY-like_superfamily"/>
</dbReference>
<dbReference type="PANTHER" id="PTHR43547:SF2">
    <property type="entry name" value="HYBRID SIGNAL TRANSDUCTION HISTIDINE KINASE C"/>
    <property type="match status" value="1"/>
</dbReference>